<evidence type="ECO:0000256" key="4">
    <source>
        <dbReference type="ARBA" id="ARBA00022741"/>
    </source>
</evidence>
<keyword evidence="6 10" id="KW-0342">GTP-binding</keyword>
<comment type="subcellular location">
    <subcellularLocation>
        <location evidence="1">Cell inner membrane</location>
        <topology evidence="1">Peripheral membrane protein</topology>
        <orientation evidence="1">Cytoplasmic side</orientation>
    </subcellularLocation>
    <subcellularLocation>
        <location evidence="10">Cell membrane</location>
        <topology evidence="10">Peripheral membrane protein</topology>
        <orientation evidence="10">Cytoplasmic side</orientation>
    </subcellularLocation>
    <subcellularLocation>
        <location evidence="10">Cytoplasm</location>
    </subcellularLocation>
</comment>
<organism evidence="13 14">
    <name type="scientific">Hyphococcus aureus</name>
    <dbReference type="NCBI Taxonomy" id="2666033"/>
    <lineage>
        <taxon>Bacteria</taxon>
        <taxon>Pseudomonadati</taxon>
        <taxon>Pseudomonadota</taxon>
        <taxon>Alphaproteobacteria</taxon>
        <taxon>Parvularculales</taxon>
        <taxon>Parvularculaceae</taxon>
        <taxon>Hyphococcus</taxon>
    </lineage>
</organism>
<evidence type="ECO:0000256" key="5">
    <source>
        <dbReference type="ARBA" id="ARBA00022801"/>
    </source>
</evidence>
<dbReference type="InterPro" id="IPR013822">
    <property type="entry name" value="Signal_recog_particl_SRP54_hlx"/>
</dbReference>
<gene>
    <name evidence="10 13" type="primary">ftsY</name>
    <name evidence="13" type="ORF">ACFMB1_04560</name>
</gene>
<evidence type="ECO:0000256" key="10">
    <source>
        <dbReference type="HAMAP-Rule" id="MF_00920"/>
    </source>
</evidence>
<keyword evidence="2 10" id="KW-1003">Cell membrane</keyword>
<dbReference type="InterPro" id="IPR003593">
    <property type="entry name" value="AAA+_ATPase"/>
</dbReference>
<feature type="region of interest" description="Disordered" evidence="11">
    <location>
        <begin position="1"/>
        <end position="84"/>
    </location>
</feature>
<evidence type="ECO:0000259" key="12">
    <source>
        <dbReference type="PROSITE" id="PS00300"/>
    </source>
</evidence>
<evidence type="ECO:0000256" key="3">
    <source>
        <dbReference type="ARBA" id="ARBA00022490"/>
    </source>
</evidence>
<dbReference type="SMART" id="SM00382">
    <property type="entry name" value="AAA"/>
    <property type="match status" value="1"/>
</dbReference>
<comment type="caution">
    <text evidence="13">The sequence shown here is derived from an EMBL/GenBank/DDBJ whole genome shotgun (WGS) entry which is preliminary data.</text>
</comment>
<comment type="subunit">
    <text evidence="10">Part of the signal recognition particle protein translocation system, which is composed of SRP and FtsY. SRP is a ribonucleoprotein composed of Ffh and a 4.5S RNA molecule.</text>
</comment>
<dbReference type="EMBL" id="JBHPON010000001">
    <property type="protein sequence ID" value="MFC6034803.1"/>
    <property type="molecule type" value="Genomic_DNA"/>
</dbReference>
<evidence type="ECO:0000313" key="13">
    <source>
        <dbReference type="EMBL" id="MFC6034803.1"/>
    </source>
</evidence>
<evidence type="ECO:0000256" key="7">
    <source>
        <dbReference type="ARBA" id="ARBA00023136"/>
    </source>
</evidence>
<comment type="catalytic activity">
    <reaction evidence="9 10">
        <text>GTP + H2O = GDP + phosphate + H(+)</text>
        <dbReference type="Rhea" id="RHEA:19669"/>
        <dbReference type="ChEBI" id="CHEBI:15377"/>
        <dbReference type="ChEBI" id="CHEBI:15378"/>
        <dbReference type="ChEBI" id="CHEBI:37565"/>
        <dbReference type="ChEBI" id="CHEBI:43474"/>
        <dbReference type="ChEBI" id="CHEBI:58189"/>
        <dbReference type="EC" id="3.6.5.4"/>
    </reaction>
</comment>
<comment type="function">
    <text evidence="10">Involved in targeting and insertion of nascent membrane proteins into the cytoplasmic membrane. Acts as a receptor for the complex formed by the signal recognition particle (SRP) and the ribosome-nascent chain (RNC). Interaction with SRP-RNC leads to the transfer of the RNC complex to the Sec translocase for insertion into the membrane, the hydrolysis of GTP by both Ffh and FtsY, and the dissociation of the SRP-FtsY complex into the individual components.</text>
</comment>
<evidence type="ECO:0000313" key="14">
    <source>
        <dbReference type="Proteomes" id="UP001596116"/>
    </source>
</evidence>
<name>A0ABW1KWH6_9PROT</name>
<evidence type="ECO:0000256" key="6">
    <source>
        <dbReference type="ARBA" id="ARBA00023134"/>
    </source>
</evidence>
<dbReference type="SUPFAM" id="SSF47364">
    <property type="entry name" value="Domain of the SRP/SRP receptor G-proteins"/>
    <property type="match status" value="1"/>
</dbReference>
<feature type="binding site" evidence="10">
    <location>
        <begin position="269"/>
        <end position="273"/>
    </location>
    <ligand>
        <name>GTP</name>
        <dbReference type="ChEBI" id="CHEBI:37565"/>
    </ligand>
</feature>
<proteinExistence type="inferred from homology"/>
<keyword evidence="8 10" id="KW-0675">Receptor</keyword>
<keyword evidence="7 10" id="KW-0472">Membrane</keyword>
<keyword evidence="14" id="KW-1185">Reference proteome</keyword>
<comment type="similarity">
    <text evidence="10">Belongs to the GTP-binding SRP family. FtsY subfamily.</text>
</comment>
<feature type="binding site" evidence="10">
    <location>
        <begin position="187"/>
        <end position="194"/>
    </location>
    <ligand>
        <name>GTP</name>
        <dbReference type="ChEBI" id="CHEBI:37565"/>
    </ligand>
</feature>
<keyword evidence="5 10" id="KW-0378">Hydrolase</keyword>
<dbReference type="NCBIfam" id="TIGR00064">
    <property type="entry name" value="ftsY"/>
    <property type="match status" value="1"/>
</dbReference>
<dbReference type="PANTHER" id="PTHR43134:SF1">
    <property type="entry name" value="SIGNAL RECOGNITION PARTICLE RECEPTOR SUBUNIT ALPHA"/>
    <property type="match status" value="1"/>
</dbReference>
<dbReference type="SMART" id="SM00962">
    <property type="entry name" value="SRP54"/>
    <property type="match status" value="1"/>
</dbReference>
<dbReference type="InterPro" id="IPR042101">
    <property type="entry name" value="SRP54_N_sf"/>
</dbReference>
<dbReference type="CDD" id="cd17874">
    <property type="entry name" value="FtsY"/>
    <property type="match status" value="1"/>
</dbReference>
<dbReference type="Proteomes" id="UP001596116">
    <property type="component" value="Unassembled WGS sequence"/>
</dbReference>
<dbReference type="HAMAP" id="MF_00920">
    <property type="entry name" value="FtsY"/>
    <property type="match status" value="1"/>
</dbReference>
<protein>
    <recommendedName>
        <fullName evidence="10">Signal recognition particle receptor FtsY</fullName>
        <shortName evidence="10">SRP receptor</shortName>
        <ecNumber evidence="10">3.6.5.4</ecNumber>
    </recommendedName>
</protein>
<feature type="binding site" evidence="10">
    <location>
        <begin position="333"/>
        <end position="336"/>
    </location>
    <ligand>
        <name>GTP</name>
        <dbReference type="ChEBI" id="CHEBI:37565"/>
    </ligand>
</feature>
<dbReference type="EC" id="3.6.5.4" evidence="10"/>
<dbReference type="PANTHER" id="PTHR43134">
    <property type="entry name" value="SIGNAL RECOGNITION PARTICLE RECEPTOR SUBUNIT ALPHA"/>
    <property type="match status" value="1"/>
</dbReference>
<reference evidence="13 14" key="1">
    <citation type="submission" date="2024-09" db="EMBL/GenBank/DDBJ databases">
        <authorList>
            <person name="Zhang Z.-H."/>
        </authorList>
    </citation>
    <scope>NUCLEOTIDE SEQUENCE [LARGE SCALE GENOMIC DNA]</scope>
    <source>
        <strain evidence="13 14">HHTR114</strain>
    </source>
</reference>
<dbReference type="InterPro" id="IPR027417">
    <property type="entry name" value="P-loop_NTPase"/>
</dbReference>
<evidence type="ECO:0000256" key="11">
    <source>
        <dbReference type="SAM" id="MobiDB-lite"/>
    </source>
</evidence>
<dbReference type="Gene3D" id="3.40.50.300">
    <property type="entry name" value="P-loop containing nucleotide triphosphate hydrolases"/>
    <property type="match status" value="1"/>
</dbReference>
<keyword evidence="4 10" id="KW-0547">Nucleotide-binding</keyword>
<dbReference type="PROSITE" id="PS00300">
    <property type="entry name" value="SRP54"/>
    <property type="match status" value="1"/>
</dbReference>
<dbReference type="SUPFAM" id="SSF52540">
    <property type="entry name" value="P-loop containing nucleoside triphosphate hydrolases"/>
    <property type="match status" value="1"/>
</dbReference>
<evidence type="ECO:0000256" key="9">
    <source>
        <dbReference type="ARBA" id="ARBA00048027"/>
    </source>
</evidence>
<dbReference type="Gene3D" id="1.20.120.140">
    <property type="entry name" value="Signal recognition particle SRP54, nucleotide-binding domain"/>
    <property type="match status" value="1"/>
</dbReference>
<feature type="domain" description="SRP54-type proteins GTP-binding" evidence="12">
    <location>
        <begin position="354"/>
        <end position="367"/>
    </location>
</feature>
<sequence>MAGNFFSGMFGKKKRESEDAPAEDSAPAAEMKDIETEPSGDLAGEAIPEADISTSAPAPASDPVPVSAAADAAPPPEKKKGWLSRLRDGLSKSSDKLTEGVTAIFTKRKLDDDTIDELTDLLITADLGVPAATRITTALAKDKFDKDITDEDVRSALALEVAATLAPHEKPLQIDSARKPHILLMVGVNGAGKTTTIGKLAKKFADDGKSVMLAAGDTFRAAAIEQLQVWGDRTGAPVVARKVGADAAGLAFDAVKEAQEKGVDILMIDTAGRLQNRKELMDELAKIVRVIKKLDETAPHDVILTLDATVGQNALSQAKVFTEIAGVTGLVMTKLDGTARGGVLVALADQFKLPIHFIGVGEGVEDLQSFNADAFSKALAGLAA</sequence>
<evidence type="ECO:0000256" key="2">
    <source>
        <dbReference type="ARBA" id="ARBA00022475"/>
    </source>
</evidence>
<evidence type="ECO:0000256" key="8">
    <source>
        <dbReference type="ARBA" id="ARBA00023170"/>
    </source>
</evidence>
<dbReference type="InterPro" id="IPR004390">
    <property type="entry name" value="SR_rcpt_FtsY"/>
</dbReference>
<dbReference type="Pfam" id="PF02881">
    <property type="entry name" value="SRP54_N"/>
    <property type="match status" value="1"/>
</dbReference>
<accession>A0ABW1KWH6</accession>
<feature type="compositionally biased region" description="Low complexity" evidence="11">
    <location>
        <begin position="56"/>
        <end position="72"/>
    </location>
</feature>
<dbReference type="InterPro" id="IPR036225">
    <property type="entry name" value="SRP/SRP_N"/>
</dbReference>
<dbReference type="RefSeq" id="WP_379879859.1">
    <property type="nucleotide sequence ID" value="NZ_JBHPON010000001.1"/>
</dbReference>
<evidence type="ECO:0000256" key="1">
    <source>
        <dbReference type="ARBA" id="ARBA00004515"/>
    </source>
</evidence>
<dbReference type="SMART" id="SM00963">
    <property type="entry name" value="SRP54_N"/>
    <property type="match status" value="1"/>
</dbReference>
<dbReference type="InterPro" id="IPR000897">
    <property type="entry name" value="SRP54_GTPase_dom"/>
</dbReference>
<dbReference type="Pfam" id="PF00448">
    <property type="entry name" value="SRP54"/>
    <property type="match status" value="1"/>
</dbReference>
<keyword evidence="3 10" id="KW-0963">Cytoplasm</keyword>